<feature type="domain" description="CHAT" evidence="3">
    <location>
        <begin position="1105"/>
        <end position="1415"/>
    </location>
</feature>
<feature type="coiled-coil region" evidence="1">
    <location>
        <begin position="989"/>
        <end position="1016"/>
    </location>
</feature>
<feature type="chain" id="PRO_5012978149" description="CHAT domain-containing protein" evidence="2">
    <location>
        <begin position="25"/>
        <end position="1416"/>
    </location>
</feature>
<keyword evidence="2" id="KW-0732">Signal</keyword>
<dbReference type="PANTHER" id="PTHR10098:SF108">
    <property type="entry name" value="TETRATRICOPEPTIDE REPEAT PROTEIN 28"/>
    <property type="match status" value="1"/>
</dbReference>
<dbReference type="Proteomes" id="UP000179797">
    <property type="component" value="Unassembled WGS sequence"/>
</dbReference>
<dbReference type="PANTHER" id="PTHR10098">
    <property type="entry name" value="RAPSYN-RELATED"/>
    <property type="match status" value="1"/>
</dbReference>
<dbReference type="InterPro" id="IPR019734">
    <property type="entry name" value="TPR_rpt"/>
</dbReference>
<dbReference type="Gene3D" id="1.25.40.10">
    <property type="entry name" value="Tetratricopeptide repeat domain"/>
    <property type="match status" value="3"/>
</dbReference>
<reference evidence="4 5" key="1">
    <citation type="journal article" date="2012" name="Int. J. Syst. Evol. Microbiol.">
        <title>Flammeovirga pacifica sp. nov., isolated from deep-sea sediment.</title>
        <authorList>
            <person name="Xu H."/>
            <person name="Fu Y."/>
            <person name="Yang N."/>
            <person name="Ding Z."/>
            <person name="Lai Q."/>
            <person name="Zeng R."/>
        </authorList>
    </citation>
    <scope>NUCLEOTIDE SEQUENCE [LARGE SCALE GENOMIC DNA]</scope>
    <source>
        <strain evidence="5">DSM 24597 / LMG 26175 / WPAGA1</strain>
    </source>
</reference>
<evidence type="ECO:0000259" key="3">
    <source>
        <dbReference type="Pfam" id="PF12770"/>
    </source>
</evidence>
<keyword evidence="5" id="KW-1185">Reference proteome</keyword>
<dbReference type="EMBL" id="JRYR02000001">
    <property type="protein sequence ID" value="OHX68275.1"/>
    <property type="molecule type" value="Genomic_DNA"/>
</dbReference>
<feature type="signal peptide" evidence="2">
    <location>
        <begin position="1"/>
        <end position="24"/>
    </location>
</feature>
<comment type="caution">
    <text evidence="4">The sequence shown here is derived from an EMBL/GenBank/DDBJ whole genome shotgun (WGS) entry which is preliminary data.</text>
</comment>
<organism evidence="4 5">
    <name type="scientific">Flammeovirga pacifica</name>
    <dbReference type="NCBI Taxonomy" id="915059"/>
    <lineage>
        <taxon>Bacteria</taxon>
        <taxon>Pseudomonadati</taxon>
        <taxon>Bacteroidota</taxon>
        <taxon>Cytophagia</taxon>
        <taxon>Cytophagales</taxon>
        <taxon>Flammeovirgaceae</taxon>
        <taxon>Flammeovirga</taxon>
    </lineage>
</organism>
<dbReference type="STRING" id="915059.NH26_18945"/>
<proteinExistence type="predicted"/>
<evidence type="ECO:0000256" key="1">
    <source>
        <dbReference type="SAM" id="Coils"/>
    </source>
</evidence>
<dbReference type="Pfam" id="PF13424">
    <property type="entry name" value="TPR_12"/>
    <property type="match status" value="1"/>
</dbReference>
<sequence>MIKSLYSFLFCCIITFLNVSTAKADRVTNKIDNLLKISQKYADDGEYRKALEWNDKALIVAKKRDSALIDLLYYRAKYQLVLSNLAEFEETTAGFLEISKNRKNASFGYAYNLLRASELYLEYSDVVTAQAMYNKALKIINSDPKVKTISERAKDDDLLKYQVQTELYLSLGYYDSAQLALVEYQKLAEEFYSSSSQVFYKSRSNKHEDVVFSAREKKRLKRGFALSKTLEGKLLRLTGDYAAADSSLLSTESWIEANIRKDDESYIANYHERTLNLIESKIDPILPKKMLEKNIYRAERVLGISHQLYFKIQEDLVDYYAWQRFHYKGEKTQWDFDTNTSLYFGKNSIQQSCSNRLDAKDDYLRGNFQRAGKTLENIFNEGQLPKNHREYILINQLLYKVALALEEEEVAQKALNNYVTSTKKVYSEASLAYHIAKVDEATFLTLHSDQFEKADSLFVTHLPIIEERLSPHHYKRLQAEKERANYYSLMGDTQKAAALSASIKKAYADYYGTDHLEYINGLQGSAAFAIDLGEYTDADAQITEMLNLYDSHTYRKGTQNVVHATALETAARFQVLTGQYDVASNNLSRANRLSKNSPDKVTSSTFEDTQAQIYLKKEYFSNAERVILKSIEHRKARFGEESRLLIVPYTQLARLSYLKGDYIKADSIAQDAHDISLKVFGEETKQDIAPLEVKSEIAIAMGNYEMAQEYTQKKIEISKKVYGERHTEVAKGYTNLALIGLYMGYPAEEVMHLFKDAVNIVAVQLGKDNPVFAITLKNLALAQIEVGKYTEAEDLLKEANAIWIEKLGTENNTNTAEITSLLGDLEMKREFYGQAEDFYNQSQRIYSKIFTKDHPLYVKSTLKRSQAYYADGSYNKALKYANIALDQNEIFIREYFPTLSSKEKAKYWKSIQNDYNYFYSLTQTYQKKKLYGKMYDYALQTKPLLLSTSVKIRNQIQNSGDSILIKDFEEWVEKKELLTKVFAMSIEQRLEDGINIKNLEKEINTLEKELSTRSSVFNDRINDKVSWRDIQKGLKEGEAAVEIIRYRNFTNVFTDSITYAALILTPKTKSSPIFKVIPNGNRIEKEGLGYYKNNLIFGFPDDESYNAFWKPINEVIGDDTKVYFCADGVYNQINLESIPVDLDKGTYIIDQNNIVLTSSTAEVLSPQTDKGGNRNVSLFGNPVFYKDLQPSEYNTYTVRPITQLPGTYEEIKALDKLLSTEDHTNDQVFLHKDATETAVKEMDSPRVFHIATHGFFLDDLESDNTKSLFNTQQDINPLLRSGLLLTNAGDLMENDNVYAFNKEEGVLTAYEAMNLNFDDTELVVLSACETGKGDNKVGEGVYGLQRAFLVAGADNIIMSLFEVSDEATQKLMINFYHLWLKEGHNKRDAFAMAKKVLREEYPEPKYWGAFIMIGKI</sequence>
<accession>A0A1S1Z5B6</accession>
<evidence type="ECO:0000313" key="5">
    <source>
        <dbReference type="Proteomes" id="UP000179797"/>
    </source>
</evidence>
<dbReference type="SMART" id="SM00028">
    <property type="entry name" value="TPR"/>
    <property type="match status" value="4"/>
</dbReference>
<evidence type="ECO:0000313" key="4">
    <source>
        <dbReference type="EMBL" id="OHX68275.1"/>
    </source>
</evidence>
<protein>
    <recommendedName>
        <fullName evidence="3">CHAT domain-containing protein</fullName>
    </recommendedName>
</protein>
<name>A0A1S1Z5B6_FLAPC</name>
<evidence type="ECO:0000256" key="2">
    <source>
        <dbReference type="SAM" id="SignalP"/>
    </source>
</evidence>
<keyword evidence="1" id="KW-0175">Coiled coil</keyword>
<dbReference type="SUPFAM" id="SSF48452">
    <property type="entry name" value="TPR-like"/>
    <property type="match status" value="5"/>
</dbReference>
<dbReference type="InterPro" id="IPR024983">
    <property type="entry name" value="CHAT_dom"/>
</dbReference>
<dbReference type="Pfam" id="PF12770">
    <property type="entry name" value="CHAT"/>
    <property type="match status" value="1"/>
</dbReference>
<gene>
    <name evidence="4" type="ORF">NH26_18945</name>
</gene>
<dbReference type="InterPro" id="IPR011990">
    <property type="entry name" value="TPR-like_helical_dom_sf"/>
</dbReference>